<dbReference type="InterPro" id="IPR016195">
    <property type="entry name" value="Pol/histidinol_Pase-like"/>
</dbReference>
<dbReference type="InterPro" id="IPR003141">
    <property type="entry name" value="Pol/His_phosphatase_N"/>
</dbReference>
<feature type="domain" description="Polymerase/histidinol phosphatase N-terminal" evidence="1">
    <location>
        <begin position="5"/>
        <end position="69"/>
    </location>
</feature>
<dbReference type="RefSeq" id="WP_227228035.1">
    <property type="nucleotide sequence ID" value="NZ_JAJCVJ010000001.1"/>
</dbReference>
<dbReference type="Pfam" id="PF02811">
    <property type="entry name" value="PHP"/>
    <property type="match status" value="1"/>
</dbReference>
<dbReference type="AlphaFoldDB" id="A0ABD5R9T4"/>
<protein>
    <submittedName>
        <fullName evidence="2">PHP domain-containing protein</fullName>
    </submittedName>
</protein>
<accession>A0ABD5R9T4</accession>
<comment type="caution">
    <text evidence="2">The sequence shown here is derived from an EMBL/GenBank/DDBJ whole genome shotgun (WGS) entry which is preliminary data.</text>
</comment>
<dbReference type="Proteomes" id="UP001596201">
    <property type="component" value="Unassembled WGS sequence"/>
</dbReference>
<keyword evidence="3" id="KW-1185">Reference proteome</keyword>
<dbReference type="Gene3D" id="3.20.20.140">
    <property type="entry name" value="Metal-dependent hydrolases"/>
    <property type="match status" value="1"/>
</dbReference>
<gene>
    <name evidence="2" type="ORF">ACFPJ5_06715</name>
</gene>
<dbReference type="InterPro" id="IPR004013">
    <property type="entry name" value="PHP_dom"/>
</dbReference>
<dbReference type="SUPFAM" id="SSF89550">
    <property type="entry name" value="PHP domain-like"/>
    <property type="match status" value="1"/>
</dbReference>
<dbReference type="PANTHER" id="PTHR42924">
    <property type="entry name" value="EXONUCLEASE"/>
    <property type="match status" value="1"/>
</dbReference>
<proteinExistence type="predicted"/>
<dbReference type="EMBL" id="JBHSKX010000001">
    <property type="protein sequence ID" value="MFC5366626.1"/>
    <property type="molecule type" value="Genomic_DNA"/>
</dbReference>
<reference evidence="2 3" key="1">
    <citation type="journal article" date="2019" name="Int. J. Syst. Evol. Microbiol.">
        <title>The Global Catalogue of Microorganisms (GCM) 10K type strain sequencing project: providing services to taxonomists for standard genome sequencing and annotation.</title>
        <authorList>
            <consortium name="The Broad Institute Genomics Platform"/>
            <consortium name="The Broad Institute Genome Sequencing Center for Infectious Disease"/>
            <person name="Wu L."/>
            <person name="Ma J."/>
        </authorList>
    </citation>
    <scope>NUCLEOTIDE SEQUENCE [LARGE SCALE GENOMIC DNA]</scope>
    <source>
        <strain evidence="2 3">CGMCC 1.12237</strain>
    </source>
</reference>
<evidence type="ECO:0000259" key="1">
    <source>
        <dbReference type="SMART" id="SM00481"/>
    </source>
</evidence>
<evidence type="ECO:0000313" key="2">
    <source>
        <dbReference type="EMBL" id="MFC5366626.1"/>
    </source>
</evidence>
<dbReference type="SMART" id="SM00481">
    <property type="entry name" value="POLIIIAc"/>
    <property type="match status" value="1"/>
</dbReference>
<name>A0ABD5R9T4_9EURY</name>
<organism evidence="2 3">
    <name type="scientific">Salinirubrum litoreum</name>
    <dbReference type="NCBI Taxonomy" id="1126234"/>
    <lineage>
        <taxon>Archaea</taxon>
        <taxon>Methanobacteriati</taxon>
        <taxon>Methanobacteriota</taxon>
        <taxon>Stenosarchaea group</taxon>
        <taxon>Halobacteria</taxon>
        <taxon>Halobacteriales</taxon>
        <taxon>Haloferacaceae</taxon>
        <taxon>Salinirubrum</taxon>
    </lineage>
</organism>
<dbReference type="Gene3D" id="1.10.150.650">
    <property type="match status" value="1"/>
</dbReference>
<evidence type="ECO:0000313" key="3">
    <source>
        <dbReference type="Proteomes" id="UP001596201"/>
    </source>
</evidence>
<dbReference type="PANTHER" id="PTHR42924:SF18">
    <property type="entry name" value="POLYMERASE_HISTIDINOL PHOSPHATASE N-TERMINAL DOMAIN-CONTAINING PROTEIN"/>
    <property type="match status" value="1"/>
</dbReference>
<dbReference type="InterPro" id="IPR052018">
    <property type="entry name" value="PHP_domain"/>
</dbReference>
<sequence length="263" mass="28723">MAVVADLHVHTTNSDGELTIPELPTAARVAGLDCVAVTDHDRYHPELDAPVVEMDGLTVVNGIELRVEADDLRVDLLGYGVTQTDALTAEIDRIQQDRIERGAAIIDCVEDRLDVDLELEPREGLGRPHVARAIDESEAPYDYRESFDELIGDDGPCYVAREIPSFARGVELLSKACAVVGLAHPFRYDDVASALALTSELDAIERYYPYGREVDTDLIESVAADNDLLLTGGTDAHGTELGKDGLPREAFTRFAQHLPRAQS</sequence>